<evidence type="ECO:0008006" key="4">
    <source>
        <dbReference type="Google" id="ProtNLM"/>
    </source>
</evidence>
<gene>
    <name evidence="2" type="ORF">FF011L_44480</name>
</gene>
<keyword evidence="3" id="KW-1185">Reference proteome</keyword>
<dbReference type="EMBL" id="CP036262">
    <property type="protein sequence ID" value="QDS95650.1"/>
    <property type="molecule type" value="Genomic_DNA"/>
</dbReference>
<proteinExistence type="predicted"/>
<feature type="transmembrane region" description="Helical" evidence="1">
    <location>
        <begin position="127"/>
        <end position="155"/>
    </location>
</feature>
<feature type="transmembrane region" description="Helical" evidence="1">
    <location>
        <begin position="34"/>
        <end position="55"/>
    </location>
</feature>
<evidence type="ECO:0000313" key="2">
    <source>
        <dbReference type="EMBL" id="QDS95650.1"/>
    </source>
</evidence>
<keyword evidence="1" id="KW-0472">Membrane</keyword>
<dbReference type="Pfam" id="PF06961">
    <property type="entry name" value="DUF1294"/>
    <property type="match status" value="1"/>
</dbReference>
<accession>A0A517MLC7</accession>
<protein>
    <recommendedName>
        <fullName evidence="4">DUF1294 domain-containing protein</fullName>
    </recommendedName>
</protein>
<reference evidence="2 3" key="1">
    <citation type="submission" date="2019-02" db="EMBL/GenBank/DDBJ databases">
        <title>Deep-cultivation of Planctomycetes and their phenomic and genomic characterization uncovers novel biology.</title>
        <authorList>
            <person name="Wiegand S."/>
            <person name="Jogler M."/>
            <person name="Boedeker C."/>
            <person name="Pinto D."/>
            <person name="Vollmers J."/>
            <person name="Rivas-Marin E."/>
            <person name="Kohn T."/>
            <person name="Peeters S.H."/>
            <person name="Heuer A."/>
            <person name="Rast P."/>
            <person name="Oberbeckmann S."/>
            <person name="Bunk B."/>
            <person name="Jeske O."/>
            <person name="Meyerdierks A."/>
            <person name="Storesund J.E."/>
            <person name="Kallscheuer N."/>
            <person name="Luecker S."/>
            <person name="Lage O.M."/>
            <person name="Pohl T."/>
            <person name="Merkel B.J."/>
            <person name="Hornburger P."/>
            <person name="Mueller R.-W."/>
            <person name="Bruemmer F."/>
            <person name="Labrenz M."/>
            <person name="Spormann A.M."/>
            <person name="Op den Camp H."/>
            <person name="Overmann J."/>
            <person name="Amann R."/>
            <person name="Jetten M.S.M."/>
            <person name="Mascher T."/>
            <person name="Medema M.H."/>
            <person name="Devos D.P."/>
            <person name="Kaster A.-K."/>
            <person name="Ovreas L."/>
            <person name="Rohde M."/>
            <person name="Galperin M.Y."/>
            <person name="Jogler C."/>
        </authorList>
    </citation>
    <scope>NUCLEOTIDE SEQUENCE [LARGE SCALE GENOMIC DNA]</scope>
    <source>
        <strain evidence="2 3">FF011L</strain>
    </source>
</reference>
<name>A0A517MLC7_9BACT</name>
<keyword evidence="1" id="KW-1133">Transmembrane helix</keyword>
<evidence type="ECO:0000313" key="3">
    <source>
        <dbReference type="Proteomes" id="UP000320672"/>
    </source>
</evidence>
<keyword evidence="1" id="KW-0812">Transmembrane</keyword>
<dbReference type="AlphaFoldDB" id="A0A517MLC7"/>
<dbReference type="Proteomes" id="UP000320672">
    <property type="component" value="Chromosome"/>
</dbReference>
<organism evidence="2 3">
    <name type="scientific">Roseimaritima multifibrata</name>
    <dbReference type="NCBI Taxonomy" id="1930274"/>
    <lineage>
        <taxon>Bacteria</taxon>
        <taxon>Pseudomonadati</taxon>
        <taxon>Planctomycetota</taxon>
        <taxon>Planctomycetia</taxon>
        <taxon>Pirellulales</taxon>
        <taxon>Pirellulaceae</taxon>
        <taxon>Roseimaritima</taxon>
    </lineage>
</organism>
<dbReference type="KEGG" id="rml:FF011L_44480"/>
<evidence type="ECO:0000256" key="1">
    <source>
        <dbReference type="SAM" id="Phobius"/>
    </source>
</evidence>
<feature type="transmembrane region" description="Helical" evidence="1">
    <location>
        <begin position="61"/>
        <end position="79"/>
    </location>
</feature>
<sequence length="164" mass="18061">MVAYEIGTDANGRVRAERVVFAGERLPWNASFQLGYVALTFAGIFLVVLAGAVVFGKLPSLILWLYFVASAVAFVAYSLDKSAAKQGRWRTQESTLHLFGLVGGWPGAAVAQSLLRHKSRKQSFQVVFWFTIVLNCSALGWLFSPSGAVVLRAIFEMSRELTNR</sequence>
<dbReference type="InterPro" id="IPR010718">
    <property type="entry name" value="DUF1294"/>
</dbReference>